<protein>
    <recommendedName>
        <fullName evidence="3">C2H2-type domain-containing protein</fullName>
    </recommendedName>
</protein>
<keyword evidence="1" id="KW-0479">Metal-binding</keyword>
<evidence type="ECO:0000256" key="2">
    <source>
        <dbReference type="SAM" id="SignalP"/>
    </source>
</evidence>
<dbReference type="Proteomes" id="UP000596902">
    <property type="component" value="Unassembled WGS sequence"/>
</dbReference>
<feature type="chain" id="PRO_5034288687" description="C2H2-type domain-containing protein" evidence="2">
    <location>
        <begin position="18"/>
        <end position="93"/>
    </location>
</feature>
<dbReference type="PROSITE" id="PS00028">
    <property type="entry name" value="ZINC_FINGER_C2H2_1"/>
    <property type="match status" value="1"/>
</dbReference>
<keyword evidence="5" id="KW-1185">Reference proteome</keyword>
<dbReference type="AlphaFoldDB" id="A0A8H7EBA9"/>
<dbReference type="EMBL" id="JAAABM010000021">
    <property type="protein sequence ID" value="KAF7671609.1"/>
    <property type="molecule type" value="Genomic_DNA"/>
</dbReference>
<feature type="domain" description="C2H2-type" evidence="3">
    <location>
        <begin position="64"/>
        <end position="93"/>
    </location>
</feature>
<dbReference type="GO" id="GO:0008270">
    <property type="term" value="F:zinc ion binding"/>
    <property type="evidence" value="ECO:0007669"/>
    <property type="project" value="UniProtKB-KW"/>
</dbReference>
<keyword evidence="1" id="KW-0863">Zinc-finger</keyword>
<reference evidence="4" key="2">
    <citation type="submission" date="2020-08" db="EMBL/GenBank/DDBJ databases">
        <title>Draft Genome Sequence of Cumin Blight Pathogen Alternaria burnsii.</title>
        <authorList>
            <person name="Feng Z."/>
        </authorList>
    </citation>
    <scope>NUCLEOTIDE SEQUENCE</scope>
    <source>
        <strain evidence="4">CBS107.38</strain>
    </source>
</reference>
<dbReference type="SUPFAM" id="SSF57667">
    <property type="entry name" value="beta-beta-alpha zinc fingers"/>
    <property type="match status" value="1"/>
</dbReference>
<dbReference type="PROSITE" id="PS50157">
    <property type="entry name" value="ZINC_FINGER_C2H2_2"/>
    <property type="match status" value="1"/>
</dbReference>
<keyword evidence="1" id="KW-0862">Zinc</keyword>
<evidence type="ECO:0000313" key="5">
    <source>
        <dbReference type="Proteomes" id="UP000596902"/>
    </source>
</evidence>
<sequence length="93" mass="10853">MMLSNLFTMLSLSRLHLRTHDTYKCEPCDAYFQDSKDARKDLERHKQTKAHRKKLGLDTGSSPFVCPVEWCAKSMPRKDNMNRHIRSQHPGHG</sequence>
<dbReference type="InterPro" id="IPR036236">
    <property type="entry name" value="Znf_C2H2_sf"/>
</dbReference>
<dbReference type="Gene3D" id="3.30.160.60">
    <property type="entry name" value="Classic Zinc Finger"/>
    <property type="match status" value="1"/>
</dbReference>
<proteinExistence type="predicted"/>
<organism evidence="4 5">
    <name type="scientific">Alternaria burnsii</name>
    <dbReference type="NCBI Taxonomy" id="1187904"/>
    <lineage>
        <taxon>Eukaryota</taxon>
        <taxon>Fungi</taxon>
        <taxon>Dikarya</taxon>
        <taxon>Ascomycota</taxon>
        <taxon>Pezizomycotina</taxon>
        <taxon>Dothideomycetes</taxon>
        <taxon>Pleosporomycetidae</taxon>
        <taxon>Pleosporales</taxon>
        <taxon>Pleosporineae</taxon>
        <taxon>Pleosporaceae</taxon>
        <taxon>Alternaria</taxon>
        <taxon>Alternaria sect. Alternaria</taxon>
    </lineage>
</organism>
<dbReference type="GeneID" id="62208646"/>
<evidence type="ECO:0000313" key="4">
    <source>
        <dbReference type="EMBL" id="KAF7671609.1"/>
    </source>
</evidence>
<comment type="caution">
    <text evidence="4">The sequence shown here is derived from an EMBL/GenBank/DDBJ whole genome shotgun (WGS) entry which is preliminary data.</text>
</comment>
<dbReference type="RefSeq" id="XP_038781976.1">
    <property type="nucleotide sequence ID" value="XM_038935468.1"/>
</dbReference>
<feature type="signal peptide" evidence="2">
    <location>
        <begin position="1"/>
        <end position="17"/>
    </location>
</feature>
<name>A0A8H7EBA9_9PLEO</name>
<keyword evidence="2" id="KW-0732">Signal</keyword>
<evidence type="ECO:0000256" key="1">
    <source>
        <dbReference type="PROSITE-ProRule" id="PRU00042"/>
    </source>
</evidence>
<dbReference type="InterPro" id="IPR013087">
    <property type="entry name" value="Znf_C2H2_type"/>
</dbReference>
<gene>
    <name evidence="4" type="ORF">GT037_010421</name>
</gene>
<accession>A0A8H7EBA9</accession>
<evidence type="ECO:0000259" key="3">
    <source>
        <dbReference type="PROSITE" id="PS50157"/>
    </source>
</evidence>
<reference evidence="4" key="1">
    <citation type="submission" date="2020-01" db="EMBL/GenBank/DDBJ databases">
        <authorList>
            <person name="Feng Z.H.Z."/>
        </authorList>
    </citation>
    <scope>NUCLEOTIDE SEQUENCE</scope>
    <source>
        <strain evidence="4">CBS107.38</strain>
    </source>
</reference>